<dbReference type="HOGENOM" id="CLU_412523_0_0_1"/>
<gene>
    <name evidence="3" type="ORF">TTHERM_01289190</name>
</gene>
<proteinExistence type="predicted"/>
<evidence type="ECO:0000256" key="1">
    <source>
        <dbReference type="SAM" id="Coils"/>
    </source>
</evidence>
<keyword evidence="4" id="KW-1185">Reference proteome</keyword>
<feature type="region of interest" description="Disordered" evidence="2">
    <location>
        <begin position="168"/>
        <end position="205"/>
    </location>
</feature>
<dbReference type="InParanoid" id="Q22A22"/>
<feature type="coiled-coil region" evidence="1">
    <location>
        <begin position="387"/>
        <end position="414"/>
    </location>
</feature>
<organism evidence="3 4">
    <name type="scientific">Tetrahymena thermophila (strain SB210)</name>
    <dbReference type="NCBI Taxonomy" id="312017"/>
    <lineage>
        <taxon>Eukaryota</taxon>
        <taxon>Sar</taxon>
        <taxon>Alveolata</taxon>
        <taxon>Ciliophora</taxon>
        <taxon>Intramacronucleata</taxon>
        <taxon>Oligohymenophorea</taxon>
        <taxon>Hymenostomatida</taxon>
        <taxon>Tetrahymenina</taxon>
        <taxon>Tetrahymenidae</taxon>
        <taxon>Tetrahymena</taxon>
    </lineage>
</organism>
<feature type="coiled-coil region" evidence="1">
    <location>
        <begin position="493"/>
        <end position="597"/>
    </location>
</feature>
<evidence type="ECO:0000313" key="4">
    <source>
        <dbReference type="Proteomes" id="UP000009168"/>
    </source>
</evidence>
<feature type="compositionally biased region" description="Polar residues" evidence="2">
    <location>
        <begin position="112"/>
        <end position="125"/>
    </location>
</feature>
<keyword evidence="1" id="KW-0175">Coiled coil</keyword>
<dbReference type="GeneID" id="7835742"/>
<feature type="region of interest" description="Disordered" evidence="2">
    <location>
        <begin position="108"/>
        <end position="132"/>
    </location>
</feature>
<name>Q22A22_TETTS</name>
<dbReference type="RefSeq" id="XP_001029821.1">
    <property type="nucleotide sequence ID" value="XM_001029821.1"/>
</dbReference>
<dbReference type="AlphaFoldDB" id="Q22A22"/>
<sequence length="666" mass="77051">MNNIKTERIQSSKQHLKVNQKQDFLGQGGLQSLTHNQFFSPQASAQSIQRRKSGFEGQNGSQILNNKLISENSKIGSYVNSYRQFDMNDIKQNPANYALRNFQPTLKPIPNLNFSPQKKGYSNKNSSKDEIHTNGQEFQDHGIIQAQHHSQKNLHSTNMLMKLTQSPLDNSKAQSQKMLTESNQNTNRLNQSNFGSSETEPPKHTRIHTTNIVSASQKNYFYSPVKYERKINSSKGEKTANNIGLGARSVSNLQHYKRKLYPNNINSLNNINDFEDTQIFQDFQKPQAPTQGNEIVSQNIQNTESSQQQINTLQSIPAVKKDTSAKQFTVKTKSASQLQTLSGFQKLLKVKKALALGSKVTKFLEIVKQQSLQRHSEASEQYSKECIQILKGMLEEKEQEADQLEQVELEENEKDQFTDLDLQKGIKKKTEKLTKKVLRTIQDAIIEPISQKTYRALYYEKCKEVDRIKFTYKDMEKEVEVLRKSQKVFDDIAANYFRKTEVIEKEKQKLSEEKKLALLEVERLEKKLDESNNYYNFWQGEYHQVNKKYNEEVYALNQYQEKMKKEKTEKTFLENQLSSLQKQIETRNSELEKIKTTQVQLKWMKGSISTYQQDLLNKNIQINLCKDLVVSKAEALQLISKEELDKDQPLIDLIKSVFHSIAVKLS</sequence>
<dbReference type="KEGG" id="tet:TTHERM_01289190"/>
<evidence type="ECO:0000256" key="2">
    <source>
        <dbReference type="SAM" id="MobiDB-lite"/>
    </source>
</evidence>
<dbReference type="EMBL" id="GG662462">
    <property type="protein sequence ID" value="EAR82157.1"/>
    <property type="molecule type" value="Genomic_DNA"/>
</dbReference>
<protein>
    <submittedName>
        <fullName evidence="3">Uncharacterized protein</fullName>
    </submittedName>
</protein>
<accession>Q22A22</accession>
<dbReference type="Proteomes" id="UP000009168">
    <property type="component" value="Unassembled WGS sequence"/>
</dbReference>
<evidence type="ECO:0000313" key="3">
    <source>
        <dbReference type="EMBL" id="EAR82157.1"/>
    </source>
</evidence>
<feature type="compositionally biased region" description="Polar residues" evidence="2">
    <location>
        <begin position="168"/>
        <end position="199"/>
    </location>
</feature>
<reference evidence="4" key="1">
    <citation type="journal article" date="2006" name="PLoS Biol.">
        <title>Macronuclear genome sequence of the ciliate Tetrahymena thermophila, a model eukaryote.</title>
        <authorList>
            <person name="Eisen J.A."/>
            <person name="Coyne R.S."/>
            <person name="Wu M."/>
            <person name="Wu D."/>
            <person name="Thiagarajan M."/>
            <person name="Wortman J.R."/>
            <person name="Badger J.H."/>
            <person name="Ren Q."/>
            <person name="Amedeo P."/>
            <person name="Jones K.M."/>
            <person name="Tallon L.J."/>
            <person name="Delcher A.L."/>
            <person name="Salzberg S.L."/>
            <person name="Silva J.C."/>
            <person name="Haas B.J."/>
            <person name="Majoros W.H."/>
            <person name="Farzad M."/>
            <person name="Carlton J.M."/>
            <person name="Smith R.K. Jr."/>
            <person name="Garg J."/>
            <person name="Pearlman R.E."/>
            <person name="Karrer K.M."/>
            <person name="Sun L."/>
            <person name="Manning G."/>
            <person name="Elde N.C."/>
            <person name="Turkewitz A.P."/>
            <person name="Asai D.J."/>
            <person name="Wilkes D.E."/>
            <person name="Wang Y."/>
            <person name="Cai H."/>
            <person name="Collins K."/>
            <person name="Stewart B.A."/>
            <person name="Lee S.R."/>
            <person name="Wilamowska K."/>
            <person name="Weinberg Z."/>
            <person name="Ruzzo W.L."/>
            <person name="Wloga D."/>
            <person name="Gaertig J."/>
            <person name="Frankel J."/>
            <person name="Tsao C.-C."/>
            <person name="Gorovsky M.A."/>
            <person name="Keeling P.J."/>
            <person name="Waller R.F."/>
            <person name="Patron N.J."/>
            <person name="Cherry J.M."/>
            <person name="Stover N.A."/>
            <person name="Krieger C.J."/>
            <person name="del Toro C."/>
            <person name="Ryder H.F."/>
            <person name="Williamson S.C."/>
            <person name="Barbeau R.A."/>
            <person name="Hamilton E.P."/>
            <person name="Orias E."/>
        </authorList>
    </citation>
    <scope>NUCLEOTIDE SEQUENCE [LARGE SCALE GENOMIC DNA]</scope>
    <source>
        <strain evidence="4">SB210</strain>
    </source>
</reference>